<protein>
    <submittedName>
        <fullName evidence="2">Putative RNA-binding Zn ribbon-like protein</fullName>
    </submittedName>
</protein>
<dbReference type="Gene3D" id="1.10.3300.10">
    <property type="entry name" value="Jann2411-like domain"/>
    <property type="match status" value="1"/>
</dbReference>
<organism evidence="2 3">
    <name type="scientific">Thermocatellispora tengchongensis</name>
    <dbReference type="NCBI Taxonomy" id="1073253"/>
    <lineage>
        <taxon>Bacteria</taxon>
        <taxon>Bacillati</taxon>
        <taxon>Actinomycetota</taxon>
        <taxon>Actinomycetes</taxon>
        <taxon>Streptosporangiales</taxon>
        <taxon>Streptosporangiaceae</taxon>
        <taxon>Thermocatellispora</taxon>
    </lineage>
</organism>
<dbReference type="Pfam" id="PF07336">
    <property type="entry name" value="ABATE"/>
    <property type="match status" value="1"/>
</dbReference>
<dbReference type="RefSeq" id="WP_312925342.1">
    <property type="nucleotide sequence ID" value="NZ_BAABIX010000007.1"/>
</dbReference>
<feature type="domain" description="Zinc finger CGNR" evidence="1">
    <location>
        <begin position="133"/>
        <end position="176"/>
    </location>
</feature>
<dbReference type="Proteomes" id="UP000578449">
    <property type="component" value="Unassembled WGS sequence"/>
</dbReference>
<dbReference type="EMBL" id="JACHGN010000008">
    <property type="protein sequence ID" value="MBB5134521.1"/>
    <property type="molecule type" value="Genomic_DNA"/>
</dbReference>
<dbReference type="PANTHER" id="PTHR35525">
    <property type="entry name" value="BLL6575 PROTEIN"/>
    <property type="match status" value="1"/>
</dbReference>
<evidence type="ECO:0000313" key="2">
    <source>
        <dbReference type="EMBL" id="MBB5134521.1"/>
    </source>
</evidence>
<dbReference type="AlphaFoldDB" id="A0A840P9J4"/>
<dbReference type="PANTHER" id="PTHR35525:SF3">
    <property type="entry name" value="BLL6575 PROTEIN"/>
    <property type="match status" value="1"/>
</dbReference>
<accession>A0A840P9J4</accession>
<dbReference type="InterPro" id="IPR010852">
    <property type="entry name" value="ABATE"/>
</dbReference>
<proteinExistence type="predicted"/>
<dbReference type="SUPFAM" id="SSF160904">
    <property type="entry name" value="Jann2411-like"/>
    <property type="match status" value="1"/>
</dbReference>
<keyword evidence="3" id="KW-1185">Reference proteome</keyword>
<gene>
    <name evidence="2" type="ORF">HNP84_004253</name>
</gene>
<evidence type="ECO:0000259" key="1">
    <source>
        <dbReference type="Pfam" id="PF11706"/>
    </source>
</evidence>
<name>A0A840P9J4_9ACTN</name>
<dbReference type="InterPro" id="IPR021005">
    <property type="entry name" value="Znf_CGNR"/>
</dbReference>
<dbReference type="Pfam" id="PF11706">
    <property type="entry name" value="zf-CGNR"/>
    <property type="match status" value="1"/>
</dbReference>
<evidence type="ECO:0000313" key="3">
    <source>
        <dbReference type="Proteomes" id="UP000578449"/>
    </source>
</evidence>
<dbReference type="InterPro" id="IPR023286">
    <property type="entry name" value="ABATE_dom_sf"/>
</dbReference>
<reference evidence="2 3" key="1">
    <citation type="submission" date="2020-08" db="EMBL/GenBank/DDBJ databases">
        <title>Genomic Encyclopedia of Type Strains, Phase IV (KMG-IV): sequencing the most valuable type-strain genomes for metagenomic binning, comparative biology and taxonomic classification.</title>
        <authorList>
            <person name="Goeker M."/>
        </authorList>
    </citation>
    <scope>NUCLEOTIDE SEQUENCE [LARGE SCALE GENOMIC DNA]</scope>
    <source>
        <strain evidence="2 3">DSM 45615</strain>
    </source>
</reference>
<comment type="caution">
    <text evidence="2">The sequence shown here is derived from an EMBL/GenBank/DDBJ whole genome shotgun (WGS) entry which is preliminary data.</text>
</comment>
<sequence length="186" mass="20102">MSFVFVSGNLALDFMGTLKWRRSEPEELLVTPADLARWAVEAGVTTREPAVDDAGLLRLRTLREAVYRLVTGAMAGRPWPEDDLRVVNEEAAGPPPRVTLTPAGLVRVGDAGAIASSVACSAAELLSELGELRVRECAFPECTRVFIDRSRGGNRQWCGMEECGNRVKAANYRSRKSKAATAAPVG</sequence>